<gene>
    <name evidence="4" type="ORF">C2S53_000828</name>
</gene>
<dbReference type="GO" id="GO:0009505">
    <property type="term" value="C:plant-type cell wall"/>
    <property type="evidence" value="ECO:0007669"/>
    <property type="project" value="TreeGrafter"/>
</dbReference>
<dbReference type="Gene3D" id="3.20.20.300">
    <property type="entry name" value="Glycoside hydrolase, family 3, N-terminal domain"/>
    <property type="match status" value="1"/>
</dbReference>
<dbReference type="GO" id="GO:0046556">
    <property type="term" value="F:alpha-L-arabinofuranosidase activity"/>
    <property type="evidence" value="ECO:0007669"/>
    <property type="project" value="TreeGrafter"/>
</dbReference>
<dbReference type="InterPro" id="IPR044993">
    <property type="entry name" value="BXL"/>
</dbReference>
<dbReference type="InterPro" id="IPR036962">
    <property type="entry name" value="Glyco_hydro_3_N_sf"/>
</dbReference>
<name>A0AAD4IPZ7_PERFH</name>
<keyword evidence="5" id="KW-1185">Reference proteome</keyword>
<evidence type="ECO:0000313" key="4">
    <source>
        <dbReference type="EMBL" id="KAH6756738.1"/>
    </source>
</evidence>
<dbReference type="SUPFAM" id="SSF51445">
    <property type="entry name" value="(Trans)glycosidases"/>
    <property type="match status" value="1"/>
</dbReference>
<dbReference type="InterPro" id="IPR017853">
    <property type="entry name" value="GH"/>
</dbReference>
<dbReference type="GO" id="GO:0031222">
    <property type="term" value="P:arabinan catabolic process"/>
    <property type="evidence" value="ECO:0007669"/>
    <property type="project" value="TreeGrafter"/>
</dbReference>
<dbReference type="EMBL" id="SDAM02029540">
    <property type="protein sequence ID" value="KAH6756738.1"/>
    <property type="molecule type" value="Genomic_DNA"/>
</dbReference>
<organism evidence="4 5">
    <name type="scientific">Perilla frutescens var. hirtella</name>
    <name type="common">Perilla citriodora</name>
    <name type="synonym">Perilla setoyensis</name>
    <dbReference type="NCBI Taxonomy" id="608512"/>
    <lineage>
        <taxon>Eukaryota</taxon>
        <taxon>Viridiplantae</taxon>
        <taxon>Streptophyta</taxon>
        <taxon>Embryophyta</taxon>
        <taxon>Tracheophyta</taxon>
        <taxon>Spermatophyta</taxon>
        <taxon>Magnoliopsida</taxon>
        <taxon>eudicotyledons</taxon>
        <taxon>Gunneridae</taxon>
        <taxon>Pentapetalae</taxon>
        <taxon>asterids</taxon>
        <taxon>lamiids</taxon>
        <taxon>Lamiales</taxon>
        <taxon>Lamiaceae</taxon>
        <taxon>Nepetoideae</taxon>
        <taxon>Elsholtzieae</taxon>
        <taxon>Perilla</taxon>
    </lineage>
</organism>
<proteinExistence type="inferred from homology"/>
<evidence type="ECO:0000256" key="1">
    <source>
        <dbReference type="ARBA" id="ARBA00005336"/>
    </source>
</evidence>
<comment type="caution">
    <text evidence="4">The sequence shown here is derived from an EMBL/GenBank/DDBJ whole genome shotgun (WGS) entry which is preliminary data.</text>
</comment>
<comment type="similarity">
    <text evidence="1">Belongs to the glycosyl hydrolase 3 family.</text>
</comment>
<dbReference type="AlphaFoldDB" id="A0AAD4IPZ7"/>
<feature type="domain" description="Glycoside hydrolase family 3 N-terminal" evidence="3">
    <location>
        <begin position="72"/>
        <end position="161"/>
    </location>
</feature>
<dbReference type="GO" id="GO:0009044">
    <property type="term" value="F:xylan 1,4-beta-xylosidase activity"/>
    <property type="evidence" value="ECO:0007669"/>
    <property type="project" value="InterPro"/>
</dbReference>
<dbReference type="InterPro" id="IPR001764">
    <property type="entry name" value="Glyco_hydro_3_N"/>
</dbReference>
<dbReference type="Pfam" id="PF00933">
    <property type="entry name" value="Glyco_hydro_3"/>
    <property type="match status" value="1"/>
</dbReference>
<evidence type="ECO:0000256" key="2">
    <source>
        <dbReference type="ARBA" id="ARBA00022801"/>
    </source>
</evidence>
<sequence>MRSFKFSQTNLPIRERVIDLVSKLTLEEKISQFVNKADAIPRLGVPAYQWWSKALHGVALDAGVETGVSFEGDIKAATSFPQVILSASIFDSKLWYHIGQAIGREARGMYNEGQARGMTFWTPNTNIFRDPRWGRGQETPGEDPMVASKYVVAYVRSIQGSFEEEPSKMAIFKSGHAASISLTMIWRNREDLIISHSML</sequence>
<dbReference type="Proteomes" id="UP001190926">
    <property type="component" value="Unassembled WGS sequence"/>
</dbReference>
<dbReference type="PANTHER" id="PTHR42721:SF3">
    <property type="entry name" value="BETA-D-XYLOSIDASE 5-RELATED"/>
    <property type="match status" value="1"/>
</dbReference>
<protein>
    <submittedName>
        <fullName evidence="4">Glycosyl hydrolase family protein</fullName>
    </submittedName>
</protein>
<keyword evidence="2 4" id="KW-0378">Hydrolase</keyword>
<dbReference type="GO" id="GO:0045493">
    <property type="term" value="P:xylan catabolic process"/>
    <property type="evidence" value="ECO:0007669"/>
    <property type="project" value="InterPro"/>
</dbReference>
<evidence type="ECO:0000259" key="3">
    <source>
        <dbReference type="Pfam" id="PF00933"/>
    </source>
</evidence>
<accession>A0AAD4IPZ7</accession>
<reference evidence="4 5" key="1">
    <citation type="journal article" date="2021" name="Nat. Commun.">
        <title>Incipient diploidization of the medicinal plant Perilla within 10,000 years.</title>
        <authorList>
            <person name="Zhang Y."/>
            <person name="Shen Q."/>
            <person name="Leng L."/>
            <person name="Zhang D."/>
            <person name="Chen S."/>
            <person name="Shi Y."/>
            <person name="Ning Z."/>
            <person name="Chen S."/>
        </authorList>
    </citation>
    <scope>NUCLEOTIDE SEQUENCE [LARGE SCALE GENOMIC DNA]</scope>
    <source>
        <strain evidence="5">cv. PC099</strain>
    </source>
</reference>
<evidence type="ECO:0000313" key="5">
    <source>
        <dbReference type="Proteomes" id="UP001190926"/>
    </source>
</evidence>
<dbReference type="PANTHER" id="PTHR42721">
    <property type="entry name" value="SUGAR HYDROLASE-RELATED"/>
    <property type="match status" value="1"/>
</dbReference>